<evidence type="ECO:0008006" key="3">
    <source>
        <dbReference type="Google" id="ProtNLM"/>
    </source>
</evidence>
<dbReference type="InterPro" id="IPR018641">
    <property type="entry name" value="Trfase_1_rSAM/seldom-assoc"/>
</dbReference>
<protein>
    <recommendedName>
        <fullName evidence="3">Glycosyltransferase</fullName>
    </recommendedName>
</protein>
<reference evidence="1 2" key="1">
    <citation type="journal article" date="2004" name="Nature">
        <title>Genome sequence of the ultrasmall unicellular red alga Cyanidioschyzon merolae 10D.</title>
        <authorList>
            <person name="Matsuzaki M."/>
            <person name="Misumi O."/>
            <person name="Shin-i T."/>
            <person name="Maruyama S."/>
            <person name="Takahara M."/>
            <person name="Miyagishima S."/>
            <person name="Mori T."/>
            <person name="Nishida K."/>
            <person name="Yagisawa F."/>
            <person name="Nishida K."/>
            <person name="Yoshida Y."/>
            <person name="Nishimura Y."/>
            <person name="Nakao S."/>
            <person name="Kobayashi T."/>
            <person name="Momoyama Y."/>
            <person name="Higashiyama T."/>
            <person name="Minoda A."/>
            <person name="Sano M."/>
            <person name="Nomoto H."/>
            <person name="Oishi K."/>
            <person name="Hayashi H."/>
            <person name="Ohta F."/>
            <person name="Nishizaka S."/>
            <person name="Haga S."/>
            <person name="Miura S."/>
            <person name="Morishita T."/>
            <person name="Kabeya Y."/>
            <person name="Terasawa K."/>
            <person name="Suzuki Y."/>
            <person name="Ishii Y."/>
            <person name="Asakawa S."/>
            <person name="Takano H."/>
            <person name="Ohta N."/>
            <person name="Kuroiwa H."/>
            <person name="Tanaka K."/>
            <person name="Shimizu N."/>
            <person name="Sugano S."/>
            <person name="Sato N."/>
            <person name="Nozaki H."/>
            <person name="Ogasawara N."/>
            <person name="Kohara Y."/>
            <person name="Kuroiwa T."/>
        </authorList>
    </citation>
    <scope>NUCLEOTIDE SEQUENCE [LARGE SCALE GENOMIC DNA]</scope>
    <source>
        <strain evidence="1 2">10D</strain>
    </source>
</reference>
<dbReference type="EMBL" id="AP006502">
    <property type="protein sequence ID" value="BAM83487.1"/>
    <property type="molecule type" value="Genomic_DNA"/>
</dbReference>
<dbReference type="Proteomes" id="UP000007014">
    <property type="component" value="Chromosome 20"/>
</dbReference>
<dbReference type="Pfam" id="PF09837">
    <property type="entry name" value="DUF2064"/>
    <property type="match status" value="1"/>
</dbReference>
<dbReference type="KEGG" id="cme:CYME_CMT577C"/>
<evidence type="ECO:0000313" key="1">
    <source>
        <dbReference type="EMBL" id="BAM83487.1"/>
    </source>
</evidence>
<reference evidence="1 2" key="2">
    <citation type="journal article" date="2007" name="BMC Biol.">
        <title>A 100%-complete sequence reveals unusually simple genomic features in the hot-spring red alga Cyanidioschyzon merolae.</title>
        <authorList>
            <person name="Nozaki H."/>
            <person name="Takano H."/>
            <person name="Misumi O."/>
            <person name="Terasawa K."/>
            <person name="Matsuzaki M."/>
            <person name="Maruyama S."/>
            <person name="Nishida K."/>
            <person name="Yagisawa F."/>
            <person name="Yoshida Y."/>
            <person name="Fujiwara T."/>
            <person name="Takio S."/>
            <person name="Tamura K."/>
            <person name="Chung S.J."/>
            <person name="Nakamura S."/>
            <person name="Kuroiwa H."/>
            <person name="Tanaka K."/>
            <person name="Sato N."/>
            <person name="Kuroiwa T."/>
        </authorList>
    </citation>
    <scope>NUCLEOTIDE SEQUENCE [LARGE SCALE GENOMIC DNA]</scope>
    <source>
        <strain evidence="1 2">10D</strain>
    </source>
</reference>
<dbReference type="RefSeq" id="XP_005539523.1">
    <property type="nucleotide sequence ID" value="XM_005539466.1"/>
</dbReference>
<dbReference type="Gramene" id="CMT577CT">
    <property type="protein sequence ID" value="CMT577CT"/>
    <property type="gene ID" value="CMT577C"/>
</dbReference>
<dbReference type="OrthoDB" id="2018156at2759"/>
<keyword evidence="2" id="KW-1185">Reference proteome</keyword>
<dbReference type="HOGENOM" id="CLU_875382_0_0_1"/>
<organism evidence="1 2">
    <name type="scientific">Cyanidioschyzon merolae (strain NIES-3377 / 10D)</name>
    <name type="common">Unicellular red alga</name>
    <dbReference type="NCBI Taxonomy" id="280699"/>
    <lineage>
        <taxon>Eukaryota</taxon>
        <taxon>Rhodophyta</taxon>
        <taxon>Bangiophyceae</taxon>
        <taxon>Cyanidiales</taxon>
        <taxon>Cyanidiaceae</taxon>
        <taxon>Cyanidioschyzon</taxon>
    </lineage>
</organism>
<dbReference type="Gene3D" id="3.90.550.10">
    <property type="entry name" value="Spore Coat Polysaccharide Biosynthesis Protein SpsA, Chain A"/>
    <property type="match status" value="1"/>
</dbReference>
<evidence type="ECO:0000313" key="2">
    <source>
        <dbReference type="Proteomes" id="UP000007014"/>
    </source>
</evidence>
<name>M1VIP4_CYAM1</name>
<dbReference type="InterPro" id="IPR029044">
    <property type="entry name" value="Nucleotide-diphossugar_trans"/>
</dbReference>
<sequence length="318" mass="34481">MQGENVDHAQPISTWSAEQELHLVVFTKPPIAGLTKQRLSREIGSTLATRISAALVENTLATAYDWLQGLDLQAGGTGAVHLYYTPVESEQAKAECVERWLDDSVRHRYPAFRIAPQKASKVQSTGDQKQDPLGSRLIQAFTEVTSLVDESRDAHVVVIGSDCPALDTAVLQQAFAALHAGHGAVIGPAQDGGYYLLGLAFAAAERTRWARVIYAAFGPHLVFSQNDVCARTVEALRNDGVRTICLPVTLNDVDTAQDLVHLPASMRPREWFSSANARLHKTSDLVETAPAPGSTTCDEEVDADKLDPSVQNVCSRQV</sequence>
<proteinExistence type="predicted"/>
<dbReference type="SUPFAM" id="SSF53448">
    <property type="entry name" value="Nucleotide-diphospho-sugar transferases"/>
    <property type="match status" value="1"/>
</dbReference>
<accession>M1VIP4</accession>
<dbReference type="GeneID" id="16997755"/>
<dbReference type="PANTHER" id="PTHR36529">
    <property type="entry name" value="SLL1095 PROTEIN"/>
    <property type="match status" value="1"/>
</dbReference>
<dbReference type="AlphaFoldDB" id="M1VIP4"/>
<dbReference type="STRING" id="280699.M1VIP4"/>
<dbReference type="OMA" id="ADHAHEW"/>
<gene>
    <name evidence="1" type="ORF">CYME_CMT577C</name>
</gene>
<dbReference type="PANTHER" id="PTHR36529:SF1">
    <property type="entry name" value="GLYCOSYLTRANSFERASE"/>
    <property type="match status" value="1"/>
</dbReference>